<proteinExistence type="predicted"/>
<keyword evidence="1" id="KW-0175">Coiled coil</keyword>
<comment type="caution">
    <text evidence="2">The sequence shown here is derived from an EMBL/GenBank/DDBJ whole genome shotgun (WGS) entry which is preliminary data.</text>
</comment>
<organism evidence="2 3">
    <name type="scientific">Pristionchus fissidentatus</name>
    <dbReference type="NCBI Taxonomy" id="1538716"/>
    <lineage>
        <taxon>Eukaryota</taxon>
        <taxon>Metazoa</taxon>
        <taxon>Ecdysozoa</taxon>
        <taxon>Nematoda</taxon>
        <taxon>Chromadorea</taxon>
        <taxon>Rhabditida</taxon>
        <taxon>Rhabditina</taxon>
        <taxon>Diplogasteromorpha</taxon>
        <taxon>Diplogasteroidea</taxon>
        <taxon>Neodiplogasteridae</taxon>
        <taxon>Pristionchus</taxon>
    </lineage>
</organism>
<accession>A0AAV5WAI3</accession>
<evidence type="ECO:0000256" key="1">
    <source>
        <dbReference type="SAM" id="Coils"/>
    </source>
</evidence>
<evidence type="ECO:0000313" key="3">
    <source>
        <dbReference type="Proteomes" id="UP001432322"/>
    </source>
</evidence>
<dbReference type="Proteomes" id="UP001432322">
    <property type="component" value="Unassembled WGS sequence"/>
</dbReference>
<evidence type="ECO:0000313" key="2">
    <source>
        <dbReference type="EMBL" id="GMT28999.1"/>
    </source>
</evidence>
<sequence>LPVDRINSCRYSTPCGSMSGLPYLPCFPPSPLWASLSQPEETQTDKLQKTVDSQRQEIERLKKEVLDSTSSLQTVIALKNRQIEELQAMMEEILTEKEDDWTTRVKFSSLSLLRDNDKVELDARSFMIGDIEKIRLRRMETDSEHFLTVFLDAKCGSRRDWSIDIIDSYSLVSFKNLDETHDVESEEVVHYDESKKSYGMDLIEMEQLFTDDRQFVRDDSILLEIRLRSFENAVVATNLSLYITYLYITNSPSLCILT</sequence>
<keyword evidence="3" id="KW-1185">Reference proteome</keyword>
<feature type="non-terminal residue" evidence="2">
    <location>
        <position position="1"/>
    </location>
</feature>
<name>A0AAV5WAI3_9BILA</name>
<evidence type="ECO:0008006" key="4">
    <source>
        <dbReference type="Google" id="ProtNLM"/>
    </source>
</evidence>
<reference evidence="2" key="1">
    <citation type="submission" date="2023-10" db="EMBL/GenBank/DDBJ databases">
        <title>Genome assembly of Pristionchus species.</title>
        <authorList>
            <person name="Yoshida K."/>
            <person name="Sommer R.J."/>
        </authorList>
    </citation>
    <scope>NUCLEOTIDE SEQUENCE</scope>
    <source>
        <strain evidence="2">RS5133</strain>
    </source>
</reference>
<dbReference type="EMBL" id="BTSY01000005">
    <property type="protein sequence ID" value="GMT28999.1"/>
    <property type="molecule type" value="Genomic_DNA"/>
</dbReference>
<feature type="coiled-coil region" evidence="1">
    <location>
        <begin position="44"/>
        <end position="96"/>
    </location>
</feature>
<protein>
    <recommendedName>
        <fullName evidence="4">MATH domain-containing protein</fullName>
    </recommendedName>
</protein>
<dbReference type="AlphaFoldDB" id="A0AAV5WAI3"/>
<gene>
    <name evidence="2" type="ORF">PFISCL1PPCAC_20296</name>
</gene>